<feature type="transmembrane region" description="Helical" evidence="1">
    <location>
        <begin position="122"/>
        <end position="150"/>
    </location>
</feature>
<keyword evidence="1" id="KW-1133">Transmembrane helix</keyword>
<keyword evidence="3" id="KW-1185">Reference proteome</keyword>
<dbReference type="AlphaFoldDB" id="A0A9P8CFI2"/>
<sequence>MASASPYLLAKQKANGRVRIQMEGHPFSIHSDPVSSQPSSLVDNEKKIPTHLTRQQSAFFPWLDPDSDKRKFSLGKLKRFPLLGAAGLFGSLCTVIFSFLILHFFNNQPTDKWNFKLMPKPAALLSIVLSLNTLMIHLALSQGMAVSWWYRASQKKTTVEDMHNTWAAGSLIEALLAWKAFNYVALATVFAATLPANGILLQNAIRSVSSVIYQNSRATNFNMAGNIPVNWTSASLNNDGTVGIYNMPFSDIVPKIIAQPSFGSIITSSNLTTCEGTCYANLTGLGFNSTCSSYRLPYDLSTSEETTENGTSDGMPFSMMSVDVLWNAEQPGMITVNILQKDEGCLGSFRIDNCTLTMGQTYYSTQVIFNATVNQGAPPDYTWSHWSDDVFLPEAQDWPESIFPFTPFDILTEVGNFTSGNETAIGSLYWYTQFGGIATALQTYYDSSIVVSPKSLGDTDLSGTETNGQYAWESAGYGVGFYDDGESIAYPDCTASWTYGGDNTTIIQTIKDEVLSGMRSTFFFASIAIADSIYVDGWPITPDATNNWNTTQLVKDAGQMKETVIYRVVWKWWAASLAVTLAVILFVLPTFWGFWTLARRTTLSPFETARAFHAPIIQDAPPNLDTKELLRTVGNKNLHTDLIHSPITSPLPAHNGSQAPVGYFLPQLPFSQQQQPQQFSPQRNSGIHI</sequence>
<proteinExistence type="predicted"/>
<dbReference type="Proteomes" id="UP000887226">
    <property type="component" value="Unassembled WGS sequence"/>
</dbReference>
<dbReference type="PANTHER" id="PTHR37576">
    <property type="entry name" value="DEFECT AT LOW TEMPERATURE PROTEIN 1"/>
    <property type="match status" value="1"/>
</dbReference>
<dbReference type="EMBL" id="MU253861">
    <property type="protein sequence ID" value="KAG9245188.1"/>
    <property type="molecule type" value="Genomic_DNA"/>
</dbReference>
<keyword evidence="1" id="KW-0472">Membrane</keyword>
<dbReference type="PANTHER" id="PTHR37576:SF2">
    <property type="entry name" value="DEFECT AT LOW TEMPERATURE PROTEIN 1"/>
    <property type="match status" value="1"/>
</dbReference>
<evidence type="ECO:0000313" key="2">
    <source>
        <dbReference type="EMBL" id="KAG9245188.1"/>
    </source>
</evidence>
<gene>
    <name evidence="2" type="ORF">BJ878DRAFT_541554</name>
</gene>
<dbReference type="InterPro" id="IPR021514">
    <property type="entry name" value="DUF3176"/>
</dbReference>
<evidence type="ECO:0000256" key="1">
    <source>
        <dbReference type="SAM" id="Phobius"/>
    </source>
</evidence>
<feature type="transmembrane region" description="Helical" evidence="1">
    <location>
        <begin position="80"/>
        <end position="102"/>
    </location>
</feature>
<protein>
    <submittedName>
        <fullName evidence="2">Uncharacterized protein</fullName>
    </submittedName>
</protein>
<keyword evidence="1" id="KW-0812">Transmembrane</keyword>
<name>A0A9P8CFI2_9HELO</name>
<reference evidence="2" key="1">
    <citation type="journal article" date="2021" name="IMA Fungus">
        <title>Genomic characterization of three marine fungi, including Emericellopsis atlantica sp. nov. with signatures of a generalist lifestyle and marine biomass degradation.</title>
        <authorList>
            <person name="Hagestad O.C."/>
            <person name="Hou L."/>
            <person name="Andersen J.H."/>
            <person name="Hansen E.H."/>
            <person name="Altermark B."/>
            <person name="Li C."/>
            <person name="Kuhnert E."/>
            <person name="Cox R.J."/>
            <person name="Crous P.W."/>
            <person name="Spatafora J.W."/>
            <person name="Lail K."/>
            <person name="Amirebrahimi M."/>
            <person name="Lipzen A."/>
            <person name="Pangilinan J."/>
            <person name="Andreopoulos W."/>
            <person name="Hayes R.D."/>
            <person name="Ng V."/>
            <person name="Grigoriev I.V."/>
            <person name="Jackson S.A."/>
            <person name="Sutton T.D.S."/>
            <person name="Dobson A.D.W."/>
            <person name="Rama T."/>
        </authorList>
    </citation>
    <scope>NUCLEOTIDE SEQUENCE</scope>
    <source>
        <strain evidence="2">TRa3180A</strain>
    </source>
</reference>
<dbReference type="Pfam" id="PF11374">
    <property type="entry name" value="DUF3176"/>
    <property type="match status" value="1"/>
</dbReference>
<dbReference type="OrthoDB" id="5357734at2759"/>
<evidence type="ECO:0000313" key="3">
    <source>
        <dbReference type="Proteomes" id="UP000887226"/>
    </source>
</evidence>
<comment type="caution">
    <text evidence="2">The sequence shown here is derived from an EMBL/GenBank/DDBJ whole genome shotgun (WGS) entry which is preliminary data.</text>
</comment>
<feature type="transmembrane region" description="Helical" evidence="1">
    <location>
        <begin position="572"/>
        <end position="595"/>
    </location>
</feature>
<accession>A0A9P8CFI2</accession>
<organism evidence="2 3">
    <name type="scientific">Calycina marina</name>
    <dbReference type="NCBI Taxonomy" id="1763456"/>
    <lineage>
        <taxon>Eukaryota</taxon>
        <taxon>Fungi</taxon>
        <taxon>Dikarya</taxon>
        <taxon>Ascomycota</taxon>
        <taxon>Pezizomycotina</taxon>
        <taxon>Leotiomycetes</taxon>
        <taxon>Helotiales</taxon>
        <taxon>Pezizellaceae</taxon>
        <taxon>Calycina</taxon>
    </lineage>
</organism>